<dbReference type="InterPro" id="IPR041662">
    <property type="entry name" value="SusD-like_2"/>
</dbReference>
<dbReference type="EMBL" id="JJMU01000010">
    <property type="protein sequence ID" value="KGE15560.1"/>
    <property type="molecule type" value="Genomic_DNA"/>
</dbReference>
<dbReference type="SUPFAM" id="SSF48452">
    <property type="entry name" value="TPR-like"/>
    <property type="match status" value="1"/>
</dbReference>
<keyword evidence="1" id="KW-0732">Signal</keyword>
<reference evidence="3" key="1">
    <citation type="submission" date="2014-04" db="EMBL/GenBank/DDBJ databases">
        <title>Whole-Genome optical mapping and complete genome sequence of Sphingobacterium deserti sp. nov., a new spaces isolated from desert in the west of China.</title>
        <authorList>
            <person name="Teng C."/>
            <person name="Zhou Z."/>
            <person name="Li X."/>
            <person name="Chen M."/>
            <person name="Lin M."/>
            <person name="Wang L."/>
            <person name="Su S."/>
            <person name="Zhang C."/>
            <person name="Zhang W."/>
        </authorList>
    </citation>
    <scope>NUCLEOTIDE SEQUENCE [LARGE SCALE GENOMIC DNA]</scope>
    <source>
        <strain evidence="3">ACCC05744</strain>
    </source>
</reference>
<comment type="caution">
    <text evidence="2">The sequence shown here is derived from an EMBL/GenBank/DDBJ whole genome shotgun (WGS) entry which is preliminary data.</text>
</comment>
<evidence type="ECO:0000256" key="1">
    <source>
        <dbReference type="SAM" id="SignalP"/>
    </source>
</evidence>
<dbReference type="AlphaFoldDB" id="A0A0B8TBI3"/>
<dbReference type="PATRIC" id="fig|1229276.3.peg.685"/>
<reference evidence="2 3" key="2">
    <citation type="journal article" date="2015" name="PLoS ONE">
        <title>Whole-Genome Optical Mapping and Finished Genome Sequence of Sphingobacterium deserti sp. nov., a New Species Isolated from the Western Desert of China.</title>
        <authorList>
            <person name="Teng C."/>
            <person name="Zhou Z."/>
            <person name="Molnar I."/>
            <person name="Li X."/>
            <person name="Tang R."/>
            <person name="Chen M."/>
            <person name="Wang L."/>
            <person name="Su S."/>
            <person name="Zhang W."/>
            <person name="Lin M."/>
        </authorList>
    </citation>
    <scope>NUCLEOTIDE SEQUENCE [LARGE SCALE GENOMIC DNA]</scope>
    <source>
        <strain evidence="3">ACCC05744</strain>
    </source>
</reference>
<dbReference type="STRING" id="1229276.DI53_0664"/>
<sequence length="517" mass="57126">MKVFKNIYTAGIASLLALSFAGCSKDTFTEINADPNRPSAVSTPSILVGAEKQLMNTLRNEEMNLRGAQLYAQYFSQNIYTDQSRYVVTNSYADNYWTGLYKALNNLNEIITLNTDEATRSIAAAGAAGTNVNQIAIARVLKAFAFHSLTDVFGDIPYQSYGNAGPEFQALQQNPDNLTPGYASQEKIYKDLLNELKQSADTLLKYGSATTFGNSDIIYKGQNAKWAKFANSLRLRLATRIAKKDPTGARGHIEDALNKGVFTSNADNAAFKYTATSPNEAPLYRATVIANRKDFAVSHVLIEALQGKRGPFTAADPRLPKYAKPNVRGQYVGQPYGLPLAAGNMFPTDSISLPGDLINAADYAEVLQEYSEVAFLISEYRTWDQATYEQGVRASLEKWGVGTAEVTAYLAALPAATQENVLSQKYIALFNQGVEAWTEIRRTGYPLYLVKKDDVIWSGVRSGTTLTYRFTPEVGTAIPTRFVYPLKEQSTNRENYQKALANQGDDVTSTRLWWNKD</sequence>
<feature type="signal peptide" evidence="1">
    <location>
        <begin position="1"/>
        <end position="21"/>
    </location>
</feature>
<dbReference type="eggNOG" id="COG4198">
    <property type="taxonomic scope" value="Bacteria"/>
</dbReference>
<gene>
    <name evidence="2" type="ORF">DI53_0664</name>
</gene>
<evidence type="ECO:0000313" key="3">
    <source>
        <dbReference type="Proteomes" id="UP000031802"/>
    </source>
</evidence>
<dbReference type="PROSITE" id="PS51257">
    <property type="entry name" value="PROKAR_LIPOPROTEIN"/>
    <property type="match status" value="1"/>
</dbReference>
<keyword evidence="3" id="KW-1185">Reference proteome</keyword>
<organism evidence="2 3">
    <name type="scientific">Sphingobacterium deserti</name>
    <dbReference type="NCBI Taxonomy" id="1229276"/>
    <lineage>
        <taxon>Bacteria</taxon>
        <taxon>Pseudomonadati</taxon>
        <taxon>Bacteroidota</taxon>
        <taxon>Sphingobacteriia</taxon>
        <taxon>Sphingobacteriales</taxon>
        <taxon>Sphingobacteriaceae</taxon>
        <taxon>Sphingobacterium</taxon>
    </lineage>
</organism>
<evidence type="ECO:0000313" key="2">
    <source>
        <dbReference type="EMBL" id="KGE15560.1"/>
    </source>
</evidence>
<proteinExistence type="predicted"/>
<dbReference type="RefSeq" id="WP_037495276.1">
    <property type="nucleotide sequence ID" value="NZ_JJMU01000010.1"/>
</dbReference>
<evidence type="ECO:0008006" key="4">
    <source>
        <dbReference type="Google" id="ProtNLM"/>
    </source>
</evidence>
<dbReference type="InterPro" id="IPR011990">
    <property type="entry name" value="TPR-like_helical_dom_sf"/>
</dbReference>
<feature type="chain" id="PRO_5002142373" description="SusD/RagB family nutrient-binding outer membrane lipoprotein" evidence="1">
    <location>
        <begin position="22"/>
        <end position="517"/>
    </location>
</feature>
<protein>
    <recommendedName>
        <fullName evidence="4">SusD/RagB family nutrient-binding outer membrane lipoprotein</fullName>
    </recommendedName>
</protein>
<dbReference type="Gene3D" id="1.25.40.390">
    <property type="match status" value="1"/>
</dbReference>
<dbReference type="OrthoDB" id="9766256at2"/>
<accession>A0A0B8TBI3</accession>
<name>A0A0B8TBI3_9SPHI</name>
<dbReference type="Proteomes" id="UP000031802">
    <property type="component" value="Unassembled WGS sequence"/>
</dbReference>
<dbReference type="Pfam" id="PF12771">
    <property type="entry name" value="SusD-like_2"/>
    <property type="match status" value="1"/>
</dbReference>